<dbReference type="PROSITE" id="PS01063">
    <property type="entry name" value="SIGMA70_ECF"/>
    <property type="match status" value="1"/>
</dbReference>
<dbReference type="NCBIfam" id="TIGR02937">
    <property type="entry name" value="sigma70-ECF"/>
    <property type="match status" value="1"/>
</dbReference>
<dbReference type="SUPFAM" id="SSF88946">
    <property type="entry name" value="Sigma2 domain of RNA polymerase sigma factors"/>
    <property type="match status" value="1"/>
</dbReference>
<keyword evidence="5 6" id="KW-0804">Transcription</keyword>
<dbReference type="Gene3D" id="1.10.1740.10">
    <property type="match status" value="1"/>
</dbReference>
<keyword evidence="2 6" id="KW-0805">Transcription regulation</keyword>
<dbReference type="InterPro" id="IPR039425">
    <property type="entry name" value="RNA_pol_sigma-70-like"/>
</dbReference>
<dbReference type="InterPro" id="IPR007630">
    <property type="entry name" value="RNA_pol_sigma70_r4"/>
</dbReference>
<keyword evidence="10" id="KW-1185">Reference proteome</keyword>
<dbReference type="RefSeq" id="WP_310262710.1">
    <property type="nucleotide sequence ID" value="NZ_JAVDWA010000013.1"/>
</dbReference>
<evidence type="ECO:0000256" key="1">
    <source>
        <dbReference type="ARBA" id="ARBA00010641"/>
    </source>
</evidence>
<evidence type="ECO:0000259" key="8">
    <source>
        <dbReference type="Pfam" id="PF04545"/>
    </source>
</evidence>
<dbReference type="InterPro" id="IPR000838">
    <property type="entry name" value="RNA_pol_sigma70_ECF_CS"/>
</dbReference>
<proteinExistence type="inferred from homology"/>
<accession>A0ABU1U650</accession>
<dbReference type="InterPro" id="IPR007627">
    <property type="entry name" value="RNA_pol_sigma70_r2"/>
</dbReference>
<dbReference type="PANTHER" id="PTHR43133:SF60">
    <property type="entry name" value="RNA POLYMERASE SIGMA FACTOR SIGV"/>
    <property type="match status" value="1"/>
</dbReference>
<reference evidence="9 10" key="1">
    <citation type="submission" date="2023-07" db="EMBL/GenBank/DDBJ databases">
        <title>Sorghum-associated microbial communities from plants grown in Nebraska, USA.</title>
        <authorList>
            <person name="Schachtman D."/>
        </authorList>
    </citation>
    <scope>NUCLEOTIDE SEQUENCE [LARGE SCALE GENOMIC DNA]</scope>
    <source>
        <strain evidence="9 10">BE211</strain>
    </source>
</reference>
<feature type="domain" description="RNA polymerase sigma-70 region 2" evidence="7">
    <location>
        <begin position="8"/>
        <end position="76"/>
    </location>
</feature>
<evidence type="ECO:0000313" key="9">
    <source>
        <dbReference type="EMBL" id="MDR7074928.1"/>
    </source>
</evidence>
<dbReference type="CDD" id="cd06171">
    <property type="entry name" value="Sigma70_r4"/>
    <property type="match status" value="1"/>
</dbReference>
<dbReference type="Pfam" id="PF04545">
    <property type="entry name" value="Sigma70_r4"/>
    <property type="match status" value="1"/>
</dbReference>
<keyword evidence="3 6" id="KW-0731">Sigma factor</keyword>
<dbReference type="Proteomes" id="UP001258181">
    <property type="component" value="Unassembled WGS sequence"/>
</dbReference>
<dbReference type="InterPro" id="IPR014284">
    <property type="entry name" value="RNA_pol_sigma-70_dom"/>
</dbReference>
<evidence type="ECO:0000256" key="6">
    <source>
        <dbReference type="RuleBase" id="RU000716"/>
    </source>
</evidence>
<evidence type="ECO:0000313" key="10">
    <source>
        <dbReference type="Proteomes" id="UP001258181"/>
    </source>
</evidence>
<dbReference type="PANTHER" id="PTHR43133">
    <property type="entry name" value="RNA POLYMERASE ECF-TYPE SIGMA FACTO"/>
    <property type="match status" value="1"/>
</dbReference>
<evidence type="ECO:0000256" key="5">
    <source>
        <dbReference type="ARBA" id="ARBA00023163"/>
    </source>
</evidence>
<dbReference type="InterPro" id="IPR036388">
    <property type="entry name" value="WH-like_DNA-bd_sf"/>
</dbReference>
<keyword evidence="4 6" id="KW-0238">DNA-binding</keyword>
<evidence type="ECO:0000256" key="4">
    <source>
        <dbReference type="ARBA" id="ARBA00023125"/>
    </source>
</evidence>
<feature type="domain" description="RNA polymerase sigma-70 region 4" evidence="8">
    <location>
        <begin position="122"/>
        <end position="164"/>
    </location>
</feature>
<dbReference type="Pfam" id="PF04542">
    <property type="entry name" value="Sigma70_r2"/>
    <property type="match status" value="1"/>
</dbReference>
<dbReference type="Gene3D" id="1.10.10.10">
    <property type="entry name" value="Winged helix-like DNA-binding domain superfamily/Winged helix DNA-binding domain"/>
    <property type="match status" value="1"/>
</dbReference>
<protein>
    <recommendedName>
        <fullName evidence="6">RNA polymerase sigma factor</fullName>
    </recommendedName>
</protein>
<evidence type="ECO:0000259" key="7">
    <source>
        <dbReference type="Pfam" id="PF04542"/>
    </source>
</evidence>
<organism evidence="9 10">
    <name type="scientific">Fictibacillus barbaricus</name>
    <dbReference type="NCBI Taxonomy" id="182136"/>
    <lineage>
        <taxon>Bacteria</taxon>
        <taxon>Bacillati</taxon>
        <taxon>Bacillota</taxon>
        <taxon>Bacilli</taxon>
        <taxon>Bacillales</taxon>
        <taxon>Fictibacillaceae</taxon>
        <taxon>Fictibacillus</taxon>
    </lineage>
</organism>
<evidence type="ECO:0000256" key="3">
    <source>
        <dbReference type="ARBA" id="ARBA00023082"/>
    </source>
</evidence>
<dbReference type="InterPro" id="IPR013324">
    <property type="entry name" value="RNA_pol_sigma_r3/r4-like"/>
</dbReference>
<comment type="caution">
    <text evidence="9">The sequence shown here is derived from an EMBL/GenBank/DDBJ whole genome shotgun (WGS) entry which is preliminary data.</text>
</comment>
<sequence>MKETFDRLYDEYHHALFQFLFYMVRNRESAEDLVQEVYIRVLNSYENFEGKSTEKTWLYSIARHVAIDWLRKQARRSKKFLIFDIKESENVLRDKDPLPEELVAKKESFKDLYKMLKRCSFDQQQVLVLRYIQSLSIVETAQILSWTESKVKTTQHRAIKELRKWLDQHPGLEEELKDGTN</sequence>
<dbReference type="NCBIfam" id="NF007220">
    <property type="entry name" value="PRK09639.1-5"/>
    <property type="match status" value="1"/>
</dbReference>
<gene>
    <name evidence="9" type="ORF">J2X07_003943</name>
</gene>
<dbReference type="InterPro" id="IPR013325">
    <property type="entry name" value="RNA_pol_sigma_r2"/>
</dbReference>
<dbReference type="SUPFAM" id="SSF88659">
    <property type="entry name" value="Sigma3 and sigma4 domains of RNA polymerase sigma factors"/>
    <property type="match status" value="1"/>
</dbReference>
<name>A0ABU1U650_9BACL</name>
<dbReference type="EMBL" id="JAVDWA010000013">
    <property type="protein sequence ID" value="MDR7074928.1"/>
    <property type="molecule type" value="Genomic_DNA"/>
</dbReference>
<comment type="similarity">
    <text evidence="1 6">Belongs to the sigma-70 factor family. ECF subfamily.</text>
</comment>
<evidence type="ECO:0000256" key="2">
    <source>
        <dbReference type="ARBA" id="ARBA00023015"/>
    </source>
</evidence>